<organism evidence="2 3">
    <name type="scientific">Aspergillus keveii</name>
    <dbReference type="NCBI Taxonomy" id="714993"/>
    <lineage>
        <taxon>Eukaryota</taxon>
        <taxon>Fungi</taxon>
        <taxon>Dikarya</taxon>
        <taxon>Ascomycota</taxon>
        <taxon>Pezizomycotina</taxon>
        <taxon>Eurotiomycetes</taxon>
        <taxon>Eurotiomycetidae</taxon>
        <taxon>Eurotiales</taxon>
        <taxon>Aspergillaceae</taxon>
        <taxon>Aspergillus</taxon>
        <taxon>Aspergillus subgen. Nidulantes</taxon>
    </lineage>
</organism>
<gene>
    <name evidence="2" type="ORF">BJX66DRAFT_345632</name>
</gene>
<name>A0ABR4FHW5_9EURO</name>
<dbReference type="Proteomes" id="UP001610563">
    <property type="component" value="Unassembled WGS sequence"/>
</dbReference>
<feature type="region of interest" description="Disordered" evidence="1">
    <location>
        <begin position="1"/>
        <end position="27"/>
    </location>
</feature>
<dbReference type="EMBL" id="JBFTWV010000354">
    <property type="protein sequence ID" value="KAL2782668.1"/>
    <property type="molecule type" value="Genomic_DNA"/>
</dbReference>
<sequence length="212" mass="22784">MPNDVPNDFLNGGPNGVPNDLPNGVPNGLPNGLHIDIPNGIQNHLDESGSFRCKCASLTGQMQMGLGRIVGAGAKEPAKTTDDLQEFALIPDGTCLATINAMLLNLHMDEIKIGVGIPKADEKLPKKKMYSYVVAVGKEGGWETRATTVNLSEPMAMTGSKSCKAVGTSTISVECAYERQNDTVITNTVKSEFTVKCHKFFNFRLTDYHGPT</sequence>
<protein>
    <submittedName>
        <fullName evidence="2">Uncharacterized protein</fullName>
    </submittedName>
</protein>
<comment type="caution">
    <text evidence="2">The sequence shown here is derived from an EMBL/GenBank/DDBJ whole genome shotgun (WGS) entry which is preliminary data.</text>
</comment>
<evidence type="ECO:0000313" key="3">
    <source>
        <dbReference type="Proteomes" id="UP001610563"/>
    </source>
</evidence>
<keyword evidence="3" id="KW-1185">Reference proteome</keyword>
<evidence type="ECO:0000256" key="1">
    <source>
        <dbReference type="SAM" id="MobiDB-lite"/>
    </source>
</evidence>
<reference evidence="2 3" key="1">
    <citation type="submission" date="2024-07" db="EMBL/GenBank/DDBJ databases">
        <title>Section-level genome sequencing and comparative genomics of Aspergillus sections Usti and Cavernicolus.</title>
        <authorList>
            <consortium name="Lawrence Berkeley National Laboratory"/>
            <person name="Nybo J.L."/>
            <person name="Vesth T.C."/>
            <person name="Theobald S."/>
            <person name="Frisvad J.C."/>
            <person name="Larsen T.O."/>
            <person name="Kjaerboelling I."/>
            <person name="Rothschild-Mancinelli K."/>
            <person name="Lyhne E.K."/>
            <person name="Kogle M.E."/>
            <person name="Barry K."/>
            <person name="Clum A."/>
            <person name="Na H."/>
            <person name="Ledsgaard L."/>
            <person name="Lin J."/>
            <person name="Lipzen A."/>
            <person name="Kuo A."/>
            <person name="Riley R."/>
            <person name="Mondo S."/>
            <person name="Labutti K."/>
            <person name="Haridas S."/>
            <person name="Pangalinan J."/>
            <person name="Salamov A.A."/>
            <person name="Simmons B.A."/>
            <person name="Magnuson J.K."/>
            <person name="Chen J."/>
            <person name="Drula E."/>
            <person name="Henrissat B."/>
            <person name="Wiebenga A."/>
            <person name="Lubbers R.J."/>
            <person name="Gomes A.C."/>
            <person name="Makela M.R."/>
            <person name="Stajich J."/>
            <person name="Grigoriev I.V."/>
            <person name="Mortensen U.H."/>
            <person name="De Vries R.P."/>
            <person name="Baker S.E."/>
            <person name="Andersen M.R."/>
        </authorList>
    </citation>
    <scope>NUCLEOTIDE SEQUENCE [LARGE SCALE GENOMIC DNA]</scope>
    <source>
        <strain evidence="2 3">CBS 209.92</strain>
    </source>
</reference>
<evidence type="ECO:0000313" key="2">
    <source>
        <dbReference type="EMBL" id="KAL2782668.1"/>
    </source>
</evidence>
<proteinExistence type="predicted"/>
<accession>A0ABR4FHW5</accession>